<dbReference type="SUPFAM" id="SSF53187">
    <property type="entry name" value="Zn-dependent exopeptidases"/>
    <property type="match status" value="1"/>
</dbReference>
<dbReference type="InterPro" id="IPR008969">
    <property type="entry name" value="CarboxyPept-like_regulatory"/>
</dbReference>
<evidence type="ECO:0000313" key="7">
    <source>
        <dbReference type="EMBL" id="MDC8012947.1"/>
    </source>
</evidence>
<evidence type="ECO:0000313" key="8">
    <source>
        <dbReference type="Proteomes" id="UP001139971"/>
    </source>
</evidence>
<dbReference type="GO" id="GO:0008270">
    <property type="term" value="F:zinc ion binding"/>
    <property type="evidence" value="ECO:0007669"/>
    <property type="project" value="InterPro"/>
</dbReference>
<feature type="signal peptide" evidence="5">
    <location>
        <begin position="1"/>
        <end position="23"/>
    </location>
</feature>
<dbReference type="PANTHER" id="PTHR11705:SF119">
    <property type="entry name" value="OS02G0119300 PROTEIN"/>
    <property type="match status" value="1"/>
</dbReference>
<evidence type="ECO:0000256" key="5">
    <source>
        <dbReference type="SAM" id="SignalP"/>
    </source>
</evidence>
<feature type="region of interest" description="Disordered" evidence="4">
    <location>
        <begin position="265"/>
        <end position="285"/>
    </location>
</feature>
<dbReference type="GO" id="GO:0006508">
    <property type="term" value="P:proteolysis"/>
    <property type="evidence" value="ECO:0007669"/>
    <property type="project" value="InterPro"/>
</dbReference>
<feature type="domain" description="Peptidase M14" evidence="6">
    <location>
        <begin position="107"/>
        <end position="419"/>
    </location>
</feature>
<keyword evidence="7" id="KW-0378">Hydrolase</keyword>
<dbReference type="SUPFAM" id="SSF49464">
    <property type="entry name" value="Carboxypeptidase regulatory domain-like"/>
    <property type="match status" value="1"/>
</dbReference>
<comment type="similarity">
    <text evidence="2 3">Belongs to the peptidase M14 family.</text>
</comment>
<evidence type="ECO:0000259" key="6">
    <source>
        <dbReference type="PROSITE" id="PS52035"/>
    </source>
</evidence>
<comment type="caution">
    <text evidence="7">The sequence shown here is derived from an EMBL/GenBank/DDBJ whole genome shotgun (WGS) entry which is preliminary data.</text>
</comment>
<dbReference type="PANTHER" id="PTHR11705">
    <property type="entry name" value="PROTEASE FAMILY M14 CARBOXYPEPTIDASE A,B"/>
    <property type="match status" value="1"/>
</dbReference>
<dbReference type="PRINTS" id="PR00765">
    <property type="entry name" value="CRBOXYPTASEA"/>
</dbReference>
<dbReference type="Gene3D" id="3.40.630.10">
    <property type="entry name" value="Zn peptidases"/>
    <property type="match status" value="1"/>
</dbReference>
<sequence>MRHPGWLLAAAVSGALAVGVASAAQPESPEIVQVYSLDPALIARMSEQFGHMRVDRKKGVVTVEADAAQRQWLAQQRVRVETDKPATASLALQKPGVSLKSIPGFACYRTVEETQASVDALIAAHPELASKIDIGDTWDKVTAGGNPGYDLVVLKLTNTANTQPKPKFFAMTAIHAREYTTAELNTRFAEWLVNGYGTNAEATWLLDHTEFHLLLQSNPDGRKKAETGLSWRKNANTTYCGSNPNQPGPGVDLNRNFPFHWGGAGASSSQCDPTYRGPGGASEPETQSVVSYIESIFPDLRPDDTATPAPDTTQGLFFDIHSFSRLVLWPWGDTTTVAPNGAALEILGRRIGWFNNYDPQQSIGLYPTTGTTDDTAYGKLGVPGYTIELGVDFFESCSSFESSTFPINFDALRYAARTTYAPYKLPFGPDTTTIAATPELVVAGQPVALTARVDDTRINTTPQPQAGAPPVPTTQNIASASYTIDALPWEIGAVDRPMTATDGTFNSGSEAVQATLDTTGMASGKHLVYVQGVDSGGAKGAPQAVFVEVAQANEIATVHGNVTDGSTQAPLVAQMKIGTATFATAANGGYTRALRAGTLDVEASAPGYMTERVSGLVLAGGSDVTRDFALLPKCARFADNVEGANPGWVAQSPWAVANNVSGNATKVWTDSPAGSYGNNIDVSLTSPAIDFTGYDEAVLRFDHKCRTEAGYDYGRVEISANGGAWTEVMRCDGQTAWQNASVPLPQAANQANVKVRFRLTSDTGVTDEGWSIDNVRIEAGGAACRSAVVDRIFEDGFGS</sequence>
<feature type="active site" description="Proton donor/acceptor" evidence="3">
    <location>
        <position position="388"/>
    </location>
</feature>
<dbReference type="SMART" id="SM00631">
    <property type="entry name" value="Zn_pept"/>
    <property type="match status" value="1"/>
</dbReference>
<dbReference type="Gene3D" id="2.60.40.1120">
    <property type="entry name" value="Carboxypeptidase-like, regulatory domain"/>
    <property type="match status" value="1"/>
</dbReference>
<dbReference type="PROSITE" id="PS52035">
    <property type="entry name" value="PEPTIDASE_M14"/>
    <property type="match status" value="1"/>
</dbReference>
<dbReference type="Pfam" id="PF20773">
    <property type="entry name" value="InhA-like_MAM"/>
    <property type="match status" value="1"/>
</dbReference>
<comment type="cofactor">
    <cofactor evidence="1">
        <name>Zn(2+)</name>
        <dbReference type="ChEBI" id="CHEBI:29105"/>
    </cofactor>
</comment>
<dbReference type="Gene3D" id="2.60.120.260">
    <property type="entry name" value="Galactose-binding domain-like"/>
    <property type="match status" value="1"/>
</dbReference>
<dbReference type="Proteomes" id="UP001139971">
    <property type="component" value="Unassembled WGS sequence"/>
</dbReference>
<evidence type="ECO:0000256" key="4">
    <source>
        <dbReference type="SAM" id="MobiDB-lite"/>
    </source>
</evidence>
<protein>
    <submittedName>
        <fullName evidence="7">M14 family zinc carboxypeptidase</fullName>
    </submittedName>
</protein>
<gene>
    <name evidence="7" type="ORF">OD750_010365</name>
</gene>
<name>A0A9X3YJV8_9GAMM</name>
<dbReference type="RefSeq" id="WP_263544639.1">
    <property type="nucleotide sequence ID" value="NZ_JAOVZO020000015.1"/>
</dbReference>
<feature type="chain" id="PRO_5040993370" evidence="5">
    <location>
        <begin position="24"/>
        <end position="799"/>
    </location>
</feature>
<organism evidence="7 8">
    <name type="scientific">Tahibacter soli</name>
    <dbReference type="NCBI Taxonomy" id="2983605"/>
    <lineage>
        <taxon>Bacteria</taxon>
        <taxon>Pseudomonadati</taxon>
        <taxon>Pseudomonadota</taxon>
        <taxon>Gammaproteobacteria</taxon>
        <taxon>Lysobacterales</taxon>
        <taxon>Rhodanobacteraceae</taxon>
        <taxon>Tahibacter</taxon>
    </lineage>
</organism>
<keyword evidence="8" id="KW-1185">Reference proteome</keyword>
<accession>A0A9X3YJV8</accession>
<keyword evidence="7" id="KW-0121">Carboxypeptidase</keyword>
<reference evidence="7" key="1">
    <citation type="submission" date="2023-02" db="EMBL/GenBank/DDBJ databases">
        <title>Tahibacter soli sp. nov. isolated from soil.</title>
        <authorList>
            <person name="Baek J.H."/>
            <person name="Lee J.K."/>
            <person name="Choi D.G."/>
            <person name="Jeon C.O."/>
        </authorList>
    </citation>
    <scope>NUCLEOTIDE SEQUENCE</scope>
    <source>
        <strain evidence="7">BL</strain>
    </source>
</reference>
<dbReference type="GO" id="GO:0005615">
    <property type="term" value="C:extracellular space"/>
    <property type="evidence" value="ECO:0007669"/>
    <property type="project" value="TreeGrafter"/>
</dbReference>
<dbReference type="EMBL" id="JAOVZO020000015">
    <property type="protein sequence ID" value="MDC8012947.1"/>
    <property type="molecule type" value="Genomic_DNA"/>
</dbReference>
<evidence type="ECO:0000256" key="2">
    <source>
        <dbReference type="ARBA" id="ARBA00005988"/>
    </source>
</evidence>
<dbReference type="GO" id="GO:0004181">
    <property type="term" value="F:metallocarboxypeptidase activity"/>
    <property type="evidence" value="ECO:0007669"/>
    <property type="project" value="InterPro"/>
</dbReference>
<dbReference type="Pfam" id="PF00246">
    <property type="entry name" value="Peptidase_M14"/>
    <property type="match status" value="1"/>
</dbReference>
<dbReference type="InterPro" id="IPR000834">
    <property type="entry name" value="Peptidase_M14"/>
</dbReference>
<proteinExistence type="inferred from homology"/>
<keyword evidence="5" id="KW-0732">Signal</keyword>
<evidence type="ECO:0000256" key="1">
    <source>
        <dbReference type="ARBA" id="ARBA00001947"/>
    </source>
</evidence>
<keyword evidence="7" id="KW-0645">Protease</keyword>
<dbReference type="AlphaFoldDB" id="A0A9X3YJV8"/>
<evidence type="ECO:0000256" key="3">
    <source>
        <dbReference type="PROSITE-ProRule" id="PRU01379"/>
    </source>
</evidence>